<organism evidence="2 3">
    <name type="scientific">Streptomyces enissocaesilis</name>
    <dbReference type="NCBI Taxonomy" id="332589"/>
    <lineage>
        <taxon>Bacteria</taxon>
        <taxon>Bacillati</taxon>
        <taxon>Actinomycetota</taxon>
        <taxon>Actinomycetes</taxon>
        <taxon>Kitasatosporales</taxon>
        <taxon>Streptomycetaceae</taxon>
        <taxon>Streptomyces</taxon>
        <taxon>Streptomyces rochei group</taxon>
    </lineage>
</organism>
<protein>
    <submittedName>
        <fullName evidence="2">PfaD family polyunsaturated fatty acid/polyketide biosynthesis protein</fullName>
    </submittedName>
</protein>
<dbReference type="NCBIfam" id="TIGR02814">
    <property type="entry name" value="pfaD_fam"/>
    <property type="match status" value="1"/>
</dbReference>
<dbReference type="Pfam" id="PF03060">
    <property type="entry name" value="NMO"/>
    <property type="match status" value="1"/>
</dbReference>
<keyword evidence="3" id="KW-1185">Reference proteome</keyword>
<dbReference type="Proteomes" id="UP001500403">
    <property type="component" value="Unassembled WGS sequence"/>
</dbReference>
<dbReference type="InterPro" id="IPR014179">
    <property type="entry name" value="PfaD-like_TIM-barrel"/>
</dbReference>
<feature type="domain" description="[Acyl-carrier-protein] S-malonyltransferase-like inserted helical" evidence="1">
    <location>
        <begin position="360"/>
        <end position="439"/>
    </location>
</feature>
<dbReference type="PANTHER" id="PTHR32332">
    <property type="entry name" value="2-NITROPROPANE DIOXYGENASE"/>
    <property type="match status" value="1"/>
</dbReference>
<name>A0ABN3X7U0_9ACTN</name>
<dbReference type="Pfam" id="PF21607">
    <property type="entry name" value="FabD_helical_ins"/>
    <property type="match status" value="1"/>
</dbReference>
<dbReference type="Gene3D" id="3.20.20.70">
    <property type="entry name" value="Aldolase class I"/>
    <property type="match status" value="1"/>
</dbReference>
<accession>A0ABN3X7U0</accession>
<reference evidence="2 3" key="1">
    <citation type="journal article" date="2019" name="Int. J. Syst. Evol. Microbiol.">
        <title>The Global Catalogue of Microorganisms (GCM) 10K type strain sequencing project: providing services to taxonomists for standard genome sequencing and annotation.</title>
        <authorList>
            <consortium name="The Broad Institute Genomics Platform"/>
            <consortium name="The Broad Institute Genome Sequencing Center for Infectious Disease"/>
            <person name="Wu L."/>
            <person name="Ma J."/>
        </authorList>
    </citation>
    <scope>NUCLEOTIDE SEQUENCE [LARGE SCALE GENOMIC DNA]</scope>
    <source>
        <strain evidence="2 3">JCM 9088</strain>
    </source>
</reference>
<evidence type="ECO:0000313" key="3">
    <source>
        <dbReference type="Proteomes" id="UP001500403"/>
    </source>
</evidence>
<gene>
    <name evidence="2" type="ORF">GCM10010446_25410</name>
</gene>
<proteinExistence type="predicted"/>
<dbReference type="PANTHER" id="PTHR32332:SF20">
    <property type="entry name" value="2-NITROPROPANE DIOXYGENASE-LIKE PROTEIN"/>
    <property type="match status" value="1"/>
</dbReference>
<dbReference type="SUPFAM" id="SSF51412">
    <property type="entry name" value="Inosine monophosphate dehydrogenase (IMPDH)"/>
    <property type="match status" value="1"/>
</dbReference>
<dbReference type="InterPro" id="IPR049489">
    <property type="entry name" value="FabD-like_helical_ins"/>
</dbReference>
<dbReference type="EMBL" id="BAAAUD010000023">
    <property type="protein sequence ID" value="GAA2938902.1"/>
    <property type="molecule type" value="Genomic_DNA"/>
</dbReference>
<dbReference type="InterPro" id="IPR013785">
    <property type="entry name" value="Aldolase_TIM"/>
</dbReference>
<evidence type="ECO:0000259" key="1">
    <source>
        <dbReference type="Pfam" id="PF21607"/>
    </source>
</evidence>
<sequence>MILPRTDTQDVYRVLSQLDEPCYIVRSGERITATHRPPIDAELLAAAGPVALGRLAVPGFTQRHQVRYPYMAGSMAGGISSVDLVLALARGGHLASFGAAGLPPARIEDAVRQLSRQLDGKGWAANLIHSPMAPGAERDTVDIYLRHQVRCIEASAFVQATPDLVRYRAVGMRPDPHTGVRALNRVIAKVSRTETAEIFLRPAPADVVADLEATGQITAEQARWVQQVPLADDITVEADSAGHTDRRPLLCALPLLMRLRDQLAPGVGIGAAGGIGTPHAAYAAFALGASYVVTGSVNQACVESGTSPAVRELLATVGTADCTMAPAGDMFEMGVDVQVLQRGTMFPGRASWLYRLYLDHAGVEDLRPRDRERLETQVLRGSVAHTWEAVSAYLAEHQPQELRRAATDPKLRMALLFRWYLGLSSRWATQGDTTRAADYQIWCGPAMGAFNAWTSGTPLAGSRNRRAAEIAHQLLRGAAYHSRISALRLAGVHLPASCSEYRPQPVH</sequence>
<evidence type="ECO:0000313" key="2">
    <source>
        <dbReference type="EMBL" id="GAA2938902.1"/>
    </source>
</evidence>
<comment type="caution">
    <text evidence="2">The sequence shown here is derived from an EMBL/GenBank/DDBJ whole genome shotgun (WGS) entry which is preliminary data.</text>
</comment>